<accession>A0ABT7XU68</accession>
<comment type="subcellular location">
    <subcellularLocation>
        <location evidence="1">Cell membrane</location>
        <topology evidence="1">Multi-pass membrane protein</topology>
    </subcellularLocation>
</comment>
<feature type="transmembrane region" description="Helical" evidence="6">
    <location>
        <begin position="112"/>
        <end position="129"/>
    </location>
</feature>
<keyword evidence="4 6" id="KW-1133">Transmembrane helix</keyword>
<feature type="transmembrane region" description="Helical" evidence="6">
    <location>
        <begin position="6"/>
        <end position="30"/>
    </location>
</feature>
<reference evidence="7" key="1">
    <citation type="submission" date="2023-06" db="EMBL/GenBank/DDBJ databases">
        <authorList>
            <person name="Zhang S."/>
        </authorList>
    </citation>
    <scope>NUCLEOTIDE SEQUENCE</scope>
    <source>
        <strain evidence="7">SG2303</strain>
    </source>
</reference>
<keyword evidence="8" id="KW-1185">Reference proteome</keyword>
<evidence type="ECO:0000256" key="4">
    <source>
        <dbReference type="ARBA" id="ARBA00022989"/>
    </source>
</evidence>
<gene>
    <name evidence="7" type="ORF">QU481_21085</name>
</gene>
<dbReference type="PANTHER" id="PTHR30086:SF20">
    <property type="entry name" value="ARGININE EXPORTER PROTEIN ARGO-RELATED"/>
    <property type="match status" value="1"/>
</dbReference>
<dbReference type="InterPro" id="IPR001123">
    <property type="entry name" value="LeuE-type"/>
</dbReference>
<evidence type="ECO:0000313" key="7">
    <source>
        <dbReference type="EMBL" id="MDN0077331.1"/>
    </source>
</evidence>
<feature type="transmembrane region" description="Helical" evidence="6">
    <location>
        <begin position="74"/>
        <end position="91"/>
    </location>
</feature>
<dbReference type="Proteomes" id="UP001168540">
    <property type="component" value="Unassembled WGS sequence"/>
</dbReference>
<evidence type="ECO:0000256" key="2">
    <source>
        <dbReference type="ARBA" id="ARBA00022475"/>
    </source>
</evidence>
<comment type="caution">
    <text evidence="7">The sequence shown here is derived from an EMBL/GenBank/DDBJ whole genome shotgun (WGS) entry which is preliminary data.</text>
</comment>
<dbReference type="Pfam" id="PF01810">
    <property type="entry name" value="LysE"/>
    <property type="match status" value="1"/>
</dbReference>
<keyword evidence="3 6" id="KW-0812">Transmembrane</keyword>
<evidence type="ECO:0000256" key="5">
    <source>
        <dbReference type="ARBA" id="ARBA00023136"/>
    </source>
</evidence>
<name>A0ABT7XU68_9NEIS</name>
<dbReference type="PANTHER" id="PTHR30086">
    <property type="entry name" value="ARGININE EXPORTER PROTEIN ARGO"/>
    <property type="match status" value="1"/>
</dbReference>
<dbReference type="EMBL" id="JAUEDK010000062">
    <property type="protein sequence ID" value="MDN0077331.1"/>
    <property type="molecule type" value="Genomic_DNA"/>
</dbReference>
<organism evidence="7 8">
    <name type="scientific">Crenobacter oryzisoli</name>
    <dbReference type="NCBI Taxonomy" id="3056844"/>
    <lineage>
        <taxon>Bacteria</taxon>
        <taxon>Pseudomonadati</taxon>
        <taxon>Pseudomonadota</taxon>
        <taxon>Betaproteobacteria</taxon>
        <taxon>Neisseriales</taxon>
        <taxon>Neisseriaceae</taxon>
        <taxon>Crenobacter</taxon>
    </lineage>
</organism>
<evidence type="ECO:0000256" key="1">
    <source>
        <dbReference type="ARBA" id="ARBA00004651"/>
    </source>
</evidence>
<feature type="transmembrane region" description="Helical" evidence="6">
    <location>
        <begin position="149"/>
        <end position="168"/>
    </location>
</feature>
<protein>
    <submittedName>
        <fullName evidence="7">LysE/ArgO family amino acid transporter</fullName>
    </submittedName>
</protein>
<evidence type="ECO:0000313" key="8">
    <source>
        <dbReference type="Proteomes" id="UP001168540"/>
    </source>
</evidence>
<feature type="transmembrane region" description="Helical" evidence="6">
    <location>
        <begin position="42"/>
        <end position="68"/>
    </location>
</feature>
<evidence type="ECO:0000256" key="6">
    <source>
        <dbReference type="SAM" id="Phobius"/>
    </source>
</evidence>
<keyword evidence="2" id="KW-1003">Cell membrane</keyword>
<proteinExistence type="predicted"/>
<evidence type="ECO:0000256" key="3">
    <source>
        <dbReference type="ARBA" id="ARBA00022692"/>
    </source>
</evidence>
<dbReference type="RefSeq" id="WP_289831983.1">
    <property type="nucleotide sequence ID" value="NZ_JAUEDK010000062.1"/>
</dbReference>
<keyword evidence="5 6" id="KW-0472">Membrane</keyword>
<sequence>MFFNPSVYLSALMLSAGQIIGIGPQNAYVIRQGLGRSHVAPIVVICVVCDILLISAGVFGMGSLIAGLPLFVKTVTWLGAAFMFWLAYKAFRAALAPSGLTLSDSVERDRKAVIRTILAVTLLNPYVWLDTVVLIGSLSSAYGPGSQLSFILGCITASITWFVAIGFFSGKLAPVFEKPASWRVLDLVIGVVMLLTGTVLLRNFGFQ</sequence>
<feature type="transmembrane region" description="Helical" evidence="6">
    <location>
        <begin position="180"/>
        <end position="201"/>
    </location>
</feature>